<keyword evidence="2" id="KW-0408">Iron</keyword>
<proteinExistence type="inferred from homology"/>
<dbReference type="InterPro" id="IPR033659">
    <property type="entry name" value="Ferrochelatase_N"/>
</dbReference>
<dbReference type="PANTHER" id="PTHR11108">
    <property type="entry name" value="FERROCHELATASE"/>
    <property type="match status" value="1"/>
</dbReference>
<dbReference type="CDD" id="cd00419">
    <property type="entry name" value="Ferrochelatase_C"/>
    <property type="match status" value="1"/>
</dbReference>
<accession>A0A3B1DW52</accession>
<dbReference type="UniPathway" id="UPA00252"/>
<evidence type="ECO:0000313" key="6">
    <source>
        <dbReference type="EMBL" id="VAX33007.1"/>
    </source>
</evidence>
<comment type="pathway">
    <text evidence="1">Porphyrin-containing compound metabolism; protoheme biosynthesis.</text>
</comment>
<dbReference type="GO" id="GO:0004325">
    <property type="term" value="F:ferrochelatase activity"/>
    <property type="evidence" value="ECO:0007669"/>
    <property type="project" value="InterPro"/>
</dbReference>
<dbReference type="AlphaFoldDB" id="A0A3B1DW52"/>
<evidence type="ECO:0000256" key="4">
    <source>
        <dbReference type="ARBA" id="ARBA00023239"/>
    </source>
</evidence>
<evidence type="ECO:0000256" key="1">
    <source>
        <dbReference type="ARBA" id="ARBA00004744"/>
    </source>
</evidence>
<dbReference type="PANTHER" id="PTHR11108:SF1">
    <property type="entry name" value="FERROCHELATASE, MITOCHONDRIAL"/>
    <property type="match status" value="1"/>
</dbReference>
<dbReference type="InterPro" id="IPR033644">
    <property type="entry name" value="Ferrochelatase_C"/>
</dbReference>
<gene>
    <name evidence="6" type="ORF">MNBD_NITROSPINAE05-902</name>
</gene>
<dbReference type="SUPFAM" id="SSF53800">
    <property type="entry name" value="Chelatase"/>
    <property type="match status" value="1"/>
</dbReference>
<evidence type="ECO:0000256" key="3">
    <source>
        <dbReference type="ARBA" id="ARBA00023133"/>
    </source>
</evidence>
<keyword evidence="4 6" id="KW-0456">Lyase</keyword>
<sequence>MGDVLPPTTAIFLMAHGAPTQVSDIPLYLKNIRGGTDSKPEVIQLIKERYEAIGGSSPLLEITKGQAEALEKFINQDGKNTFKVYFGMRSWSPYIKDVVQQMADDGMKKVYAICLAPQYSKWSTERYFKSFNEALKECDGDNEIDVRYIASWCDHPCLTDAFVEKYQEAIERLQQKGKNKVHTVFTVHSIPSASLDEGDPYAEEYEKTVQKIVARVNPEHWHMAYQSQGMIPVPWLGPTVESVLDKIARIGSKTVLVVPVGFVSDHIEILYDIDIQFKNYAQNKKLDLHRTASMNLSPQFIEALATIVWENRV</sequence>
<dbReference type="EC" id="4.99.1.-" evidence="6"/>
<dbReference type="GO" id="GO:0006783">
    <property type="term" value="P:heme biosynthetic process"/>
    <property type="evidence" value="ECO:0007669"/>
    <property type="project" value="UniProtKB-KW"/>
</dbReference>
<dbReference type="Pfam" id="PF00762">
    <property type="entry name" value="Ferrochelatase"/>
    <property type="match status" value="1"/>
</dbReference>
<dbReference type="EMBL" id="UOGG01000232">
    <property type="protein sequence ID" value="VAX33007.1"/>
    <property type="molecule type" value="Genomic_DNA"/>
</dbReference>
<evidence type="ECO:0000256" key="5">
    <source>
        <dbReference type="ARBA" id="ARBA00023244"/>
    </source>
</evidence>
<dbReference type="NCBIfam" id="TIGR00109">
    <property type="entry name" value="hemH"/>
    <property type="match status" value="1"/>
</dbReference>
<evidence type="ECO:0000256" key="2">
    <source>
        <dbReference type="ARBA" id="ARBA00023004"/>
    </source>
</evidence>
<keyword evidence="3" id="KW-0350">Heme biosynthesis</keyword>
<dbReference type="HAMAP" id="MF_00323">
    <property type="entry name" value="Ferrochelatase"/>
    <property type="match status" value="1"/>
</dbReference>
<organism evidence="6">
    <name type="scientific">hydrothermal vent metagenome</name>
    <dbReference type="NCBI Taxonomy" id="652676"/>
    <lineage>
        <taxon>unclassified sequences</taxon>
        <taxon>metagenomes</taxon>
        <taxon>ecological metagenomes</taxon>
    </lineage>
</organism>
<dbReference type="InterPro" id="IPR001015">
    <property type="entry name" value="Ferrochelatase"/>
</dbReference>
<reference evidence="6" key="1">
    <citation type="submission" date="2018-06" db="EMBL/GenBank/DDBJ databases">
        <authorList>
            <person name="Zhirakovskaya E."/>
        </authorList>
    </citation>
    <scope>NUCLEOTIDE SEQUENCE</scope>
</reference>
<keyword evidence="5" id="KW-0627">Porphyrin biosynthesis</keyword>
<name>A0A3B1DW52_9ZZZZ</name>
<dbReference type="CDD" id="cd03411">
    <property type="entry name" value="Ferrochelatase_N"/>
    <property type="match status" value="1"/>
</dbReference>
<dbReference type="Gene3D" id="3.40.50.1400">
    <property type="match status" value="2"/>
</dbReference>
<protein>
    <submittedName>
        <fullName evidence="6">Coproporphyrin ferrochelatase</fullName>
        <ecNumber evidence="6">4.99.1.-</ecNumber>
    </submittedName>
</protein>